<evidence type="ECO:0000256" key="5">
    <source>
        <dbReference type="ARBA" id="ARBA00023163"/>
    </source>
</evidence>
<dbReference type="InterPro" id="IPR006027">
    <property type="entry name" value="NusB_RsmB_TIM44"/>
</dbReference>
<keyword evidence="4" id="KW-0805">Transcription regulation</keyword>
<dbReference type="GO" id="GO:0005829">
    <property type="term" value="C:cytosol"/>
    <property type="evidence" value="ECO:0007669"/>
    <property type="project" value="TreeGrafter"/>
</dbReference>
<dbReference type="InterPro" id="IPR035926">
    <property type="entry name" value="NusB-like_sf"/>
</dbReference>
<dbReference type="PANTHER" id="PTHR11078">
    <property type="entry name" value="N UTILIZATION SUBSTANCE PROTEIN B-RELATED"/>
    <property type="match status" value="1"/>
</dbReference>
<dbReference type="Proteomes" id="UP000177026">
    <property type="component" value="Unassembled WGS sequence"/>
</dbReference>
<proteinExistence type="inferred from homology"/>
<dbReference type="GO" id="GO:0006353">
    <property type="term" value="P:DNA-templated transcription termination"/>
    <property type="evidence" value="ECO:0007669"/>
    <property type="project" value="InterPro"/>
</dbReference>
<protein>
    <recommendedName>
        <fullName evidence="6">NusB/RsmB/TIM44 domain-containing protein</fullName>
    </recommendedName>
</protein>
<evidence type="ECO:0000259" key="6">
    <source>
        <dbReference type="Pfam" id="PF01029"/>
    </source>
</evidence>
<accession>A0A1F7GS38</accession>
<dbReference type="InterPro" id="IPR011605">
    <property type="entry name" value="NusB_fam"/>
</dbReference>
<evidence type="ECO:0000256" key="1">
    <source>
        <dbReference type="ARBA" id="ARBA00005952"/>
    </source>
</evidence>
<gene>
    <name evidence="7" type="ORF">A2866_03550</name>
</gene>
<sequence>MDPRHLQRIKTVQNLFAYSFERKKNHLPFIDSRTDSIIKHLKKVDKLISTNAPRYPLKNVSRTDLAILRLSVFDLIIDQKIPEKVIIDEAVMLAKELSGERSYAFVNAVLGKILSNTKTK</sequence>
<evidence type="ECO:0000313" key="7">
    <source>
        <dbReference type="EMBL" id="OGK21810.1"/>
    </source>
</evidence>
<dbReference type="GO" id="GO:0031564">
    <property type="term" value="P:transcription antitermination"/>
    <property type="evidence" value="ECO:0007669"/>
    <property type="project" value="UniProtKB-KW"/>
</dbReference>
<evidence type="ECO:0000256" key="4">
    <source>
        <dbReference type="ARBA" id="ARBA00023015"/>
    </source>
</evidence>
<dbReference type="EMBL" id="MFZI01000012">
    <property type="protein sequence ID" value="OGK21810.1"/>
    <property type="molecule type" value="Genomic_DNA"/>
</dbReference>
<dbReference type="AlphaFoldDB" id="A0A1F7GS38"/>
<evidence type="ECO:0000313" key="8">
    <source>
        <dbReference type="Proteomes" id="UP000177026"/>
    </source>
</evidence>
<comment type="caution">
    <text evidence="7">The sequence shown here is derived from an EMBL/GenBank/DDBJ whole genome shotgun (WGS) entry which is preliminary data.</text>
</comment>
<feature type="domain" description="NusB/RsmB/TIM44" evidence="6">
    <location>
        <begin position="19"/>
        <end position="114"/>
    </location>
</feature>
<keyword evidence="5" id="KW-0804">Transcription</keyword>
<reference evidence="7 8" key="1">
    <citation type="journal article" date="2016" name="Nat. Commun.">
        <title>Thousands of microbial genomes shed light on interconnected biogeochemical processes in an aquifer system.</title>
        <authorList>
            <person name="Anantharaman K."/>
            <person name="Brown C.T."/>
            <person name="Hug L.A."/>
            <person name="Sharon I."/>
            <person name="Castelle C.J."/>
            <person name="Probst A.J."/>
            <person name="Thomas B.C."/>
            <person name="Singh A."/>
            <person name="Wilkins M.J."/>
            <person name="Karaoz U."/>
            <person name="Brodie E.L."/>
            <person name="Williams K.H."/>
            <person name="Hubbard S.S."/>
            <person name="Banfield J.F."/>
        </authorList>
    </citation>
    <scope>NUCLEOTIDE SEQUENCE [LARGE SCALE GENOMIC DNA]</scope>
</reference>
<name>A0A1F7GS38_9BACT</name>
<keyword evidence="3" id="KW-0694">RNA-binding</keyword>
<evidence type="ECO:0000256" key="3">
    <source>
        <dbReference type="ARBA" id="ARBA00022884"/>
    </source>
</evidence>
<keyword evidence="2" id="KW-0889">Transcription antitermination</keyword>
<dbReference type="Gene3D" id="1.10.940.10">
    <property type="entry name" value="NusB-like"/>
    <property type="match status" value="1"/>
</dbReference>
<dbReference type="Pfam" id="PF01029">
    <property type="entry name" value="NusB"/>
    <property type="match status" value="1"/>
</dbReference>
<dbReference type="PANTHER" id="PTHR11078:SF3">
    <property type="entry name" value="ANTITERMINATION NUSB DOMAIN-CONTAINING PROTEIN"/>
    <property type="match status" value="1"/>
</dbReference>
<comment type="similarity">
    <text evidence="1">Belongs to the NusB family.</text>
</comment>
<evidence type="ECO:0000256" key="2">
    <source>
        <dbReference type="ARBA" id="ARBA00022814"/>
    </source>
</evidence>
<organism evidence="7 8">
    <name type="scientific">Candidatus Roizmanbacteria bacterium RIFCSPHIGHO2_01_FULL_39_8</name>
    <dbReference type="NCBI Taxonomy" id="1802033"/>
    <lineage>
        <taxon>Bacteria</taxon>
        <taxon>Candidatus Roizmaniibacteriota</taxon>
    </lineage>
</organism>
<dbReference type="GO" id="GO:0003723">
    <property type="term" value="F:RNA binding"/>
    <property type="evidence" value="ECO:0007669"/>
    <property type="project" value="UniProtKB-KW"/>
</dbReference>
<dbReference type="SUPFAM" id="SSF48013">
    <property type="entry name" value="NusB-like"/>
    <property type="match status" value="1"/>
</dbReference>